<dbReference type="GO" id="GO:0016887">
    <property type="term" value="F:ATP hydrolysis activity"/>
    <property type="evidence" value="ECO:0007669"/>
    <property type="project" value="InterPro"/>
</dbReference>
<dbReference type="EMBL" id="LPWD01000068">
    <property type="protein sequence ID" value="ODS03677.1"/>
    <property type="molecule type" value="Genomic_DNA"/>
</dbReference>
<dbReference type="CDD" id="cd18582">
    <property type="entry name" value="ABC_6TM_ATM1_ABCB7"/>
    <property type="match status" value="1"/>
</dbReference>
<organism evidence="11 12">
    <name type="scientific">Methyloceanibacter marginalis</name>
    <dbReference type="NCBI Taxonomy" id="1774971"/>
    <lineage>
        <taxon>Bacteria</taxon>
        <taxon>Pseudomonadati</taxon>
        <taxon>Pseudomonadota</taxon>
        <taxon>Alphaproteobacteria</taxon>
        <taxon>Hyphomicrobiales</taxon>
        <taxon>Hyphomicrobiaceae</taxon>
        <taxon>Methyloceanibacter</taxon>
    </lineage>
</organism>
<evidence type="ECO:0000256" key="5">
    <source>
        <dbReference type="ARBA" id="ARBA00022840"/>
    </source>
</evidence>
<feature type="domain" description="ABC transmembrane type-1" evidence="10">
    <location>
        <begin position="32"/>
        <end position="327"/>
    </location>
</feature>
<feature type="transmembrane region" description="Helical" evidence="8">
    <location>
        <begin position="262"/>
        <end position="287"/>
    </location>
</feature>
<dbReference type="PANTHER" id="PTHR24221">
    <property type="entry name" value="ATP-BINDING CASSETTE SUB-FAMILY B"/>
    <property type="match status" value="1"/>
</dbReference>
<feature type="transmembrane region" description="Helical" evidence="8">
    <location>
        <begin position="72"/>
        <end position="97"/>
    </location>
</feature>
<evidence type="ECO:0000256" key="4">
    <source>
        <dbReference type="ARBA" id="ARBA00022741"/>
    </source>
</evidence>
<evidence type="ECO:0000256" key="3">
    <source>
        <dbReference type="ARBA" id="ARBA00022692"/>
    </source>
</evidence>
<keyword evidence="5" id="KW-0067">ATP-binding</keyword>
<dbReference type="CDD" id="cd03253">
    <property type="entry name" value="ABCC_ATM1_transporter"/>
    <property type="match status" value="1"/>
</dbReference>
<evidence type="ECO:0000256" key="2">
    <source>
        <dbReference type="ARBA" id="ARBA00005417"/>
    </source>
</evidence>
<dbReference type="SUPFAM" id="SSF52540">
    <property type="entry name" value="P-loop containing nucleoside triphosphate hydrolases"/>
    <property type="match status" value="1"/>
</dbReference>
<dbReference type="InterPro" id="IPR039421">
    <property type="entry name" value="Type_1_exporter"/>
</dbReference>
<feature type="transmembrane region" description="Helical" evidence="8">
    <location>
        <begin position="293"/>
        <end position="313"/>
    </location>
</feature>
<keyword evidence="12" id="KW-1185">Reference proteome</keyword>
<evidence type="ECO:0000256" key="8">
    <source>
        <dbReference type="SAM" id="Phobius"/>
    </source>
</evidence>
<protein>
    <submittedName>
        <fullName evidence="11">Metal ABC transporter permease</fullName>
    </submittedName>
</protein>
<dbReference type="PROSITE" id="PS00211">
    <property type="entry name" value="ABC_TRANSPORTER_1"/>
    <property type="match status" value="1"/>
</dbReference>
<evidence type="ECO:0000256" key="7">
    <source>
        <dbReference type="ARBA" id="ARBA00023136"/>
    </source>
</evidence>
<keyword evidence="6 8" id="KW-1133">Transmembrane helix</keyword>
<keyword evidence="3 8" id="KW-0812">Transmembrane</keyword>
<dbReference type="Pfam" id="PF00005">
    <property type="entry name" value="ABC_tran"/>
    <property type="match status" value="1"/>
</dbReference>
<sequence length="632" mass="69770">MLHGRAGQLAVLRELIPYVWPKGRRDLHARVIVAFAALVIAKVITLAVPIAYKNVVDYLTGEATTGAAPGVGFLGLAIVPAMLIVAYGVGRILMVLFAQVRDVIFTVVSQNAVRRLANRTFRHLHRLSLRFHLERRTGGLNRVIERGISGVDTIMRMAVLNSIPTAVELVMIGGLVAWYFGWIYVVVVFVTVAAYVVFTFFASEKRLAIRRDMNESDTEAHSKATDSLLNFETVKYFGNEELEARRFDSSMARYEKAAIRTYTTLGVLNSGQAIIFSIGMVVCMLLAARDVSLGVLTVGDFVMINAILIQLYMPLNFMGMVYREIKQGLIDMETMFALLHEPAEIADHPGAKPLRVENGVVKFENVSFAYEPGRPILKDVSFEVPAGKMVAIVGASGAGKSTISRLLFRFYELTQGKITIDGQNIKDVTQASLRAAIGMVPQDTVLFNDTIEYNIRYGRPDATPAEVREAARLAQIHDFVISLPQGYDSLVGERGLKLSGGEKQRVAIARTILKSPPILMLDEATSALDSHTEQEIQDALERVARERTSLVIAHRLSTVVHADNIIVLDEGAIVEQGTHAELLDKGGLYASLWARQREADEARERLAHALEEDDIHDSRAAERLEDEALASN</sequence>
<evidence type="ECO:0000259" key="9">
    <source>
        <dbReference type="PROSITE" id="PS50893"/>
    </source>
</evidence>
<keyword evidence="4" id="KW-0547">Nucleotide-binding</keyword>
<dbReference type="InterPro" id="IPR027417">
    <property type="entry name" value="P-loop_NTPase"/>
</dbReference>
<dbReference type="SUPFAM" id="SSF90123">
    <property type="entry name" value="ABC transporter transmembrane region"/>
    <property type="match status" value="1"/>
</dbReference>
<evidence type="ECO:0000313" key="12">
    <source>
        <dbReference type="Proteomes" id="UP000095042"/>
    </source>
</evidence>
<dbReference type="GO" id="GO:0005886">
    <property type="term" value="C:plasma membrane"/>
    <property type="evidence" value="ECO:0007669"/>
    <property type="project" value="UniProtKB-SubCell"/>
</dbReference>
<dbReference type="PANTHER" id="PTHR24221:SF654">
    <property type="entry name" value="ATP-BINDING CASSETTE SUB-FAMILY B MEMBER 6"/>
    <property type="match status" value="1"/>
</dbReference>
<keyword evidence="7 8" id="KW-0472">Membrane</keyword>
<dbReference type="InterPro" id="IPR017871">
    <property type="entry name" value="ABC_transporter-like_CS"/>
</dbReference>
<dbReference type="SMART" id="SM00382">
    <property type="entry name" value="AAA"/>
    <property type="match status" value="1"/>
</dbReference>
<dbReference type="GO" id="GO:0140359">
    <property type="term" value="F:ABC-type transporter activity"/>
    <property type="evidence" value="ECO:0007669"/>
    <property type="project" value="InterPro"/>
</dbReference>
<evidence type="ECO:0000256" key="1">
    <source>
        <dbReference type="ARBA" id="ARBA00004651"/>
    </source>
</evidence>
<dbReference type="InterPro" id="IPR011527">
    <property type="entry name" value="ABC1_TM_dom"/>
</dbReference>
<gene>
    <name evidence="11" type="ORF">AUC71_00620</name>
</gene>
<dbReference type="AlphaFoldDB" id="A0A1E3WF73"/>
<dbReference type="Pfam" id="PF00664">
    <property type="entry name" value="ABC_membrane"/>
    <property type="match status" value="1"/>
</dbReference>
<proteinExistence type="inferred from homology"/>
<comment type="caution">
    <text evidence="11">The sequence shown here is derived from an EMBL/GenBank/DDBJ whole genome shotgun (WGS) entry which is preliminary data.</text>
</comment>
<reference evidence="11 12" key="1">
    <citation type="journal article" date="2016" name="Environ. Microbiol.">
        <title>New Methyloceanibacter diversity from North Sea sediments includes methanotroph containing solely the soluble methane monooxygenase.</title>
        <authorList>
            <person name="Vekeman B."/>
            <person name="Kerckhof F.M."/>
            <person name="Cremers G."/>
            <person name="de Vos P."/>
            <person name="Vandamme P."/>
            <person name="Boon N."/>
            <person name="Op den Camp H.J."/>
            <person name="Heylen K."/>
        </authorList>
    </citation>
    <scope>NUCLEOTIDE SEQUENCE [LARGE SCALE GENOMIC DNA]</scope>
    <source>
        <strain evidence="11 12">R-67177</strain>
    </source>
</reference>
<dbReference type="Gene3D" id="1.20.1560.10">
    <property type="entry name" value="ABC transporter type 1, transmembrane domain"/>
    <property type="match status" value="1"/>
</dbReference>
<feature type="transmembrane region" description="Helical" evidence="8">
    <location>
        <begin position="158"/>
        <end position="176"/>
    </location>
</feature>
<dbReference type="InterPro" id="IPR003593">
    <property type="entry name" value="AAA+_ATPase"/>
</dbReference>
<dbReference type="GO" id="GO:0005524">
    <property type="term" value="F:ATP binding"/>
    <property type="evidence" value="ECO:0007669"/>
    <property type="project" value="UniProtKB-KW"/>
</dbReference>
<comment type="subcellular location">
    <subcellularLocation>
        <location evidence="1">Cell membrane</location>
        <topology evidence="1">Multi-pass membrane protein</topology>
    </subcellularLocation>
</comment>
<dbReference type="Gene3D" id="3.40.50.300">
    <property type="entry name" value="P-loop containing nucleotide triphosphate hydrolases"/>
    <property type="match status" value="1"/>
</dbReference>
<dbReference type="Proteomes" id="UP000095042">
    <property type="component" value="Unassembled WGS sequence"/>
</dbReference>
<evidence type="ECO:0000256" key="6">
    <source>
        <dbReference type="ARBA" id="ARBA00022989"/>
    </source>
</evidence>
<dbReference type="PROSITE" id="PS50893">
    <property type="entry name" value="ABC_TRANSPORTER_2"/>
    <property type="match status" value="1"/>
</dbReference>
<comment type="similarity">
    <text evidence="2">Belongs to the ABC transporter superfamily.</text>
</comment>
<name>A0A1E3WF73_9HYPH</name>
<feature type="domain" description="ABC transporter" evidence="9">
    <location>
        <begin position="361"/>
        <end position="595"/>
    </location>
</feature>
<evidence type="ECO:0000259" key="10">
    <source>
        <dbReference type="PROSITE" id="PS50929"/>
    </source>
</evidence>
<feature type="transmembrane region" description="Helical" evidence="8">
    <location>
        <begin position="182"/>
        <end position="203"/>
    </location>
</feature>
<dbReference type="InterPro" id="IPR003439">
    <property type="entry name" value="ABC_transporter-like_ATP-bd"/>
</dbReference>
<feature type="transmembrane region" description="Helical" evidence="8">
    <location>
        <begin position="31"/>
        <end position="52"/>
    </location>
</feature>
<dbReference type="InterPro" id="IPR036640">
    <property type="entry name" value="ABC1_TM_sf"/>
</dbReference>
<dbReference type="PROSITE" id="PS50929">
    <property type="entry name" value="ABC_TM1F"/>
    <property type="match status" value="1"/>
</dbReference>
<accession>A0A1E3WF73</accession>
<evidence type="ECO:0000313" key="11">
    <source>
        <dbReference type="EMBL" id="ODS03677.1"/>
    </source>
</evidence>
<dbReference type="FunFam" id="3.40.50.300:FF:003468">
    <property type="entry name" value="ABC transporter"/>
    <property type="match status" value="1"/>
</dbReference>